<reference evidence="2" key="2">
    <citation type="submission" date="2020-10" db="EMBL/GenBank/DDBJ databases">
        <authorList>
            <person name="Scholz U."/>
            <person name="Mascher M."/>
            <person name="Fiebig A."/>
        </authorList>
    </citation>
    <scope>NUCLEOTIDE SEQUENCE [LARGE SCALE GENOMIC DNA]</scope>
    <source>
        <strain evidence="2">cv. Morex</strain>
    </source>
</reference>
<keyword evidence="3" id="KW-1185">Reference proteome</keyword>
<feature type="compositionally biased region" description="Low complexity" evidence="1">
    <location>
        <begin position="75"/>
        <end position="87"/>
    </location>
</feature>
<evidence type="ECO:0000313" key="3">
    <source>
        <dbReference type="Proteomes" id="UP000011116"/>
    </source>
</evidence>
<accession>A0A8I6X9F2</accession>
<dbReference type="EnsemblPlants" id="HORVU.MOREX.r3.2HG0161990.1">
    <property type="protein sequence ID" value="HORVU.MOREX.r3.2HG0161990.1.CDS1"/>
    <property type="gene ID" value="HORVU.MOREX.r3.2HG0161990"/>
</dbReference>
<proteinExistence type="predicted"/>
<feature type="region of interest" description="Disordered" evidence="1">
    <location>
        <begin position="65"/>
        <end position="87"/>
    </location>
</feature>
<reference evidence="3" key="1">
    <citation type="journal article" date="2012" name="Nature">
        <title>A physical, genetic and functional sequence assembly of the barley genome.</title>
        <authorList>
            <consortium name="The International Barley Genome Sequencing Consortium"/>
            <person name="Mayer K.F."/>
            <person name="Waugh R."/>
            <person name="Brown J.W."/>
            <person name="Schulman A."/>
            <person name="Langridge P."/>
            <person name="Platzer M."/>
            <person name="Fincher G.B."/>
            <person name="Muehlbauer G.J."/>
            <person name="Sato K."/>
            <person name="Close T.J."/>
            <person name="Wise R.P."/>
            <person name="Stein N."/>
        </authorList>
    </citation>
    <scope>NUCLEOTIDE SEQUENCE [LARGE SCALE GENOMIC DNA]</scope>
    <source>
        <strain evidence="3">cv. Morex</strain>
    </source>
</reference>
<protein>
    <submittedName>
        <fullName evidence="2">Uncharacterized protein</fullName>
    </submittedName>
</protein>
<dbReference type="Proteomes" id="UP000011116">
    <property type="component" value="Chromosome 2H"/>
</dbReference>
<reference evidence="2" key="3">
    <citation type="submission" date="2022-01" db="UniProtKB">
        <authorList>
            <consortium name="EnsemblPlants"/>
        </authorList>
    </citation>
    <scope>IDENTIFICATION</scope>
    <source>
        <strain evidence="2">subsp. vulgare</strain>
    </source>
</reference>
<dbReference type="AlphaFoldDB" id="A0A8I6X9F2"/>
<sequence length="87" mass="9199">MSLQWASESNESHVNLSLTLTTHPVPIPFPSRAIHHHQLSCAATGAPWRTPFDLAVDISRSNGATGASPYGMAAPSSSSHPHPTTLC</sequence>
<evidence type="ECO:0000256" key="1">
    <source>
        <dbReference type="SAM" id="MobiDB-lite"/>
    </source>
</evidence>
<organism evidence="2 3">
    <name type="scientific">Hordeum vulgare subsp. vulgare</name>
    <name type="common">Domesticated barley</name>
    <dbReference type="NCBI Taxonomy" id="112509"/>
    <lineage>
        <taxon>Eukaryota</taxon>
        <taxon>Viridiplantae</taxon>
        <taxon>Streptophyta</taxon>
        <taxon>Embryophyta</taxon>
        <taxon>Tracheophyta</taxon>
        <taxon>Spermatophyta</taxon>
        <taxon>Magnoliopsida</taxon>
        <taxon>Liliopsida</taxon>
        <taxon>Poales</taxon>
        <taxon>Poaceae</taxon>
        <taxon>BOP clade</taxon>
        <taxon>Pooideae</taxon>
        <taxon>Triticodae</taxon>
        <taxon>Triticeae</taxon>
        <taxon>Hordeinae</taxon>
        <taxon>Hordeum</taxon>
    </lineage>
</organism>
<dbReference type="Gramene" id="HORVU.MOREX.r2.2HG0133650.1">
    <property type="protein sequence ID" value="HORVU.MOREX.r2.2HG0133650.1.CDS.1"/>
    <property type="gene ID" value="HORVU.MOREX.r2.2HG0133650"/>
</dbReference>
<name>A0A8I6X9F2_HORVV</name>
<evidence type="ECO:0000313" key="2">
    <source>
        <dbReference type="EnsemblPlants" id="HORVU.MOREX.r3.2HG0161990.1.CDS1"/>
    </source>
</evidence>
<dbReference type="Gramene" id="HORVU.MOREX.r3.2HG0161990.1">
    <property type="protein sequence ID" value="HORVU.MOREX.r3.2HG0161990.1.CDS1"/>
    <property type="gene ID" value="HORVU.MOREX.r3.2HG0161990"/>
</dbReference>